<feature type="transmembrane region" description="Helical" evidence="2">
    <location>
        <begin position="249"/>
        <end position="268"/>
    </location>
</feature>
<keyword evidence="2" id="KW-0812">Transmembrane</keyword>
<evidence type="ECO:0000313" key="4">
    <source>
        <dbReference type="EMBL" id="KAG5462823.1"/>
    </source>
</evidence>
<dbReference type="InterPro" id="IPR004147">
    <property type="entry name" value="ABC1_dom"/>
</dbReference>
<dbReference type="GO" id="GO:0005739">
    <property type="term" value="C:mitochondrion"/>
    <property type="evidence" value="ECO:0007669"/>
    <property type="project" value="TreeGrafter"/>
</dbReference>
<dbReference type="Pfam" id="PF03109">
    <property type="entry name" value="ABC1"/>
    <property type="match status" value="1"/>
</dbReference>
<keyword evidence="5" id="KW-1185">Reference proteome</keyword>
<keyword evidence="2" id="KW-1133">Transmembrane helix</keyword>
<comment type="caution">
    <text evidence="4">The sequence shown here is derived from an EMBL/GenBank/DDBJ whole genome shotgun (WGS) entry which is preliminary data.</text>
</comment>
<dbReference type="PANTHER" id="PTHR45890:SF1">
    <property type="entry name" value="AARF DOMAIN CONTAINING KINASE 2"/>
    <property type="match status" value="1"/>
</dbReference>
<evidence type="ECO:0000259" key="3">
    <source>
        <dbReference type="Pfam" id="PF03109"/>
    </source>
</evidence>
<dbReference type="Proteomes" id="UP000673691">
    <property type="component" value="Unassembled WGS sequence"/>
</dbReference>
<dbReference type="PANTHER" id="PTHR45890">
    <property type="entry name" value="AARF DOMAIN CONTAINING KINASE 2 (PREDICTED)"/>
    <property type="match status" value="1"/>
</dbReference>
<feature type="compositionally biased region" description="Low complexity" evidence="1">
    <location>
        <begin position="17"/>
        <end position="45"/>
    </location>
</feature>
<keyword evidence="2" id="KW-0472">Membrane</keyword>
<feature type="region of interest" description="Disordered" evidence="1">
    <location>
        <begin position="887"/>
        <end position="928"/>
    </location>
</feature>
<feature type="transmembrane region" description="Helical" evidence="2">
    <location>
        <begin position="339"/>
        <end position="361"/>
    </location>
</feature>
<feature type="domain" description="ABC1 atypical kinase-like" evidence="3">
    <location>
        <begin position="486"/>
        <end position="584"/>
    </location>
</feature>
<accession>A0A8H8A0C2</accession>
<dbReference type="AlphaFoldDB" id="A0A8H8A0C2"/>
<dbReference type="InterPro" id="IPR052402">
    <property type="entry name" value="ADCK_kinase"/>
</dbReference>
<name>A0A8H8A0C2_9FUNG</name>
<reference evidence="4 5" key="1">
    <citation type="journal article" name="Sci. Rep.">
        <title>Genome-scale phylogenetic analyses confirm Olpidium as the closest living zoosporic fungus to the non-flagellated, terrestrial fungi.</title>
        <authorList>
            <person name="Chang Y."/>
            <person name="Rochon D."/>
            <person name="Sekimoto S."/>
            <person name="Wang Y."/>
            <person name="Chovatia M."/>
            <person name="Sandor L."/>
            <person name="Salamov A."/>
            <person name="Grigoriev I.V."/>
            <person name="Stajich J.E."/>
            <person name="Spatafora J.W."/>
        </authorList>
    </citation>
    <scope>NUCLEOTIDE SEQUENCE [LARGE SCALE GENOMIC DNA]</scope>
    <source>
        <strain evidence="4">S191</strain>
    </source>
</reference>
<sequence length="976" mass="107669">MLGFCADSTEGGKIVWPETTAPAPGTPGPRALPTAPGSSWARLRLPPAPAGPGKTRAPRAEAKRRSTQSARWRDGKGSFSWDRPATHPSGERVGLTTPDRPDEPRVSFLRSCVFVPQRLAASTPAHASSLQKRPGRARSAAPAIAARRAAFAPRLKARRSANFSRERPSASCCRARQPRGVYTASETAVLRYDARNRLCRCGRVGSSRTVVVCQINRWYATDRADGPAFASDLWTCHVAAQIRVRRQNALFAAGVAAAVCAVSVGYTIRRWRRGKSVGILDIEEHETNDIWNLPLGFDEDADRVDGKRPLVVHSRTRIETIFGQVRYFFARLVVEPILVISRIVALFFVFLPVICSAPALVVGSRDPSKDNERYGALWWYNFLAAQMERAGPTFIKVDDRSRSLPIVAGRPNAKRHPFKRPAGVLTMRTVQSARGAVKSAAAHRVQLDRHAPLTAKVYKAAFRPEVIGDPELFPERIPADIVPRALAVKVLHPHAASTIHRDLKILKLGAKLVSMLPNFCWLSFPEEAEVFGQEMINQLDLRIEGRNLNVFAKKFKNRKNAKFPKVVRASEKVLVEEYVDALPVGFFLRPCGLVYDKSIAGIGEEDVPILTSHGGLGSSACENTPRVISGEDRVVCAVASGRSLERISGGIQRAFELSNRNGTIAHRQHPGNILIRFHHANSYGFWDRFLGILRGNPIFMKSNPTGPAPTLARVLDRKRYLDDFDNWLEDVKFLYDEGWDPQIVFIDAGLTASLNQKNRRNFLDLFRAVADFDGYRAGQLMIERCRLPDAAVDPDGFARSIGEVVDAIKNRAFGLSQVSISDALTRVMNLVRVHHVKLEGDFVTIVVSILLLEGIGRRLGKNCRRCCGPARETGRFYGGLRHAQPARRSAVRRVSSKSADTPRPQHDGWFQERPGGSEEAAGRRRRSPQDVAMASSAGLVQGHIRGRGCGGEEGGAHPFASRALPLRVAAQTVNEC</sequence>
<feature type="region of interest" description="Disordered" evidence="1">
    <location>
        <begin position="1"/>
        <end position="102"/>
    </location>
</feature>
<evidence type="ECO:0000313" key="5">
    <source>
        <dbReference type="Proteomes" id="UP000673691"/>
    </source>
</evidence>
<protein>
    <recommendedName>
        <fullName evidence="3">ABC1 atypical kinase-like domain-containing protein</fullName>
    </recommendedName>
</protein>
<proteinExistence type="predicted"/>
<organism evidence="4 5">
    <name type="scientific">Olpidium bornovanus</name>
    <dbReference type="NCBI Taxonomy" id="278681"/>
    <lineage>
        <taxon>Eukaryota</taxon>
        <taxon>Fungi</taxon>
        <taxon>Fungi incertae sedis</taxon>
        <taxon>Olpidiomycota</taxon>
        <taxon>Olpidiomycotina</taxon>
        <taxon>Olpidiomycetes</taxon>
        <taxon>Olpidiales</taxon>
        <taxon>Olpidiaceae</taxon>
        <taxon>Olpidium</taxon>
    </lineage>
</organism>
<evidence type="ECO:0000256" key="1">
    <source>
        <dbReference type="SAM" id="MobiDB-lite"/>
    </source>
</evidence>
<dbReference type="OrthoDB" id="1290869at2759"/>
<evidence type="ECO:0000256" key="2">
    <source>
        <dbReference type="SAM" id="Phobius"/>
    </source>
</evidence>
<gene>
    <name evidence="4" type="ORF">BJ554DRAFT_3407</name>
</gene>
<dbReference type="EMBL" id="JAEFCI010001561">
    <property type="protein sequence ID" value="KAG5462823.1"/>
    <property type="molecule type" value="Genomic_DNA"/>
</dbReference>